<keyword evidence="3" id="KW-1185">Reference proteome</keyword>
<organism evidence="2 3">
    <name type="scientific">Zizania palustris</name>
    <name type="common">Northern wild rice</name>
    <dbReference type="NCBI Taxonomy" id="103762"/>
    <lineage>
        <taxon>Eukaryota</taxon>
        <taxon>Viridiplantae</taxon>
        <taxon>Streptophyta</taxon>
        <taxon>Embryophyta</taxon>
        <taxon>Tracheophyta</taxon>
        <taxon>Spermatophyta</taxon>
        <taxon>Magnoliopsida</taxon>
        <taxon>Liliopsida</taxon>
        <taxon>Poales</taxon>
        <taxon>Poaceae</taxon>
        <taxon>BOP clade</taxon>
        <taxon>Oryzoideae</taxon>
        <taxon>Oryzeae</taxon>
        <taxon>Zizaniinae</taxon>
        <taxon>Zizania</taxon>
    </lineage>
</organism>
<evidence type="ECO:0000313" key="2">
    <source>
        <dbReference type="EMBL" id="KAG8081561.1"/>
    </source>
</evidence>
<proteinExistence type="predicted"/>
<reference evidence="2" key="1">
    <citation type="journal article" date="2021" name="bioRxiv">
        <title>Whole Genome Assembly and Annotation of Northern Wild Rice, Zizania palustris L., Supports a Whole Genome Duplication in the Zizania Genus.</title>
        <authorList>
            <person name="Haas M."/>
            <person name="Kono T."/>
            <person name="Macchietto M."/>
            <person name="Millas R."/>
            <person name="McGilp L."/>
            <person name="Shao M."/>
            <person name="Duquette J."/>
            <person name="Hirsch C.N."/>
            <person name="Kimball J."/>
        </authorList>
    </citation>
    <scope>NUCLEOTIDE SEQUENCE</scope>
    <source>
        <tissue evidence="2">Fresh leaf tissue</tissue>
    </source>
</reference>
<dbReference type="AlphaFoldDB" id="A0A8J5TKJ0"/>
<dbReference type="EMBL" id="JAAALK010000186">
    <property type="protein sequence ID" value="KAG8081561.1"/>
    <property type="molecule type" value="Genomic_DNA"/>
</dbReference>
<keyword evidence="1" id="KW-1133">Transmembrane helix</keyword>
<dbReference type="Proteomes" id="UP000729402">
    <property type="component" value="Unassembled WGS sequence"/>
</dbReference>
<gene>
    <name evidence="2" type="ORF">GUJ93_ZPchr0378g16431</name>
</gene>
<dbReference type="PANTHER" id="PTHR33726:SF17">
    <property type="entry name" value="OS06G0620700 PROTEIN"/>
    <property type="match status" value="1"/>
</dbReference>
<keyword evidence="1" id="KW-0812">Transmembrane</keyword>
<sequence length="91" mass="10692">MSGGRKRDWIRRKVATAAAATGSGSPRWSRRVRAFSSAVLLQRRRHRIGLHRVDVLRLLYENVVFYLLWVIESVVVLVKLCFFFLRFGFRL</sequence>
<reference evidence="2" key="2">
    <citation type="submission" date="2021-02" db="EMBL/GenBank/DDBJ databases">
        <authorList>
            <person name="Kimball J.A."/>
            <person name="Haas M.W."/>
            <person name="Macchietto M."/>
            <person name="Kono T."/>
            <person name="Duquette J."/>
            <person name="Shao M."/>
        </authorList>
    </citation>
    <scope>NUCLEOTIDE SEQUENCE</scope>
    <source>
        <tissue evidence="2">Fresh leaf tissue</tissue>
    </source>
</reference>
<evidence type="ECO:0000313" key="3">
    <source>
        <dbReference type="Proteomes" id="UP000729402"/>
    </source>
</evidence>
<dbReference type="PANTHER" id="PTHR33726">
    <property type="entry name" value="TRANSMEMBRANE PROTEIN"/>
    <property type="match status" value="1"/>
</dbReference>
<feature type="transmembrane region" description="Helical" evidence="1">
    <location>
        <begin position="63"/>
        <end position="85"/>
    </location>
</feature>
<keyword evidence="1" id="KW-0472">Membrane</keyword>
<evidence type="ECO:0000256" key="1">
    <source>
        <dbReference type="SAM" id="Phobius"/>
    </source>
</evidence>
<dbReference type="OrthoDB" id="696162at2759"/>
<comment type="caution">
    <text evidence="2">The sequence shown here is derived from an EMBL/GenBank/DDBJ whole genome shotgun (WGS) entry which is preliminary data.</text>
</comment>
<name>A0A8J5TKJ0_ZIZPA</name>
<accession>A0A8J5TKJ0</accession>
<protein>
    <submittedName>
        <fullName evidence="2">Uncharacterized protein</fullName>
    </submittedName>
</protein>